<evidence type="ECO:0000256" key="1">
    <source>
        <dbReference type="ARBA" id="ARBA00004651"/>
    </source>
</evidence>
<organism evidence="8 9">
    <name type="scientific">Zarconia navalis LEGE 11467</name>
    <dbReference type="NCBI Taxonomy" id="1828826"/>
    <lineage>
        <taxon>Bacteria</taxon>
        <taxon>Bacillati</taxon>
        <taxon>Cyanobacteriota</taxon>
        <taxon>Cyanophyceae</taxon>
        <taxon>Oscillatoriophycideae</taxon>
        <taxon>Oscillatoriales</taxon>
        <taxon>Oscillatoriales incertae sedis</taxon>
        <taxon>Zarconia</taxon>
        <taxon>Zarconia navalis</taxon>
    </lineage>
</organism>
<name>A0A928W1B1_9CYAN</name>
<evidence type="ECO:0000256" key="6">
    <source>
        <dbReference type="ARBA" id="ARBA00023136"/>
    </source>
</evidence>
<evidence type="ECO:0000313" key="8">
    <source>
        <dbReference type="EMBL" id="MBE9041445.1"/>
    </source>
</evidence>
<dbReference type="EMBL" id="JADEXN010000197">
    <property type="protein sequence ID" value="MBE9041445.1"/>
    <property type="molecule type" value="Genomic_DNA"/>
</dbReference>
<keyword evidence="9" id="KW-1185">Reference proteome</keyword>
<evidence type="ECO:0000313" key="9">
    <source>
        <dbReference type="Proteomes" id="UP000621799"/>
    </source>
</evidence>
<protein>
    <submittedName>
        <fullName evidence="8">Oligosaccharide flippase family protein</fullName>
    </submittedName>
</protein>
<gene>
    <name evidence="8" type="ORF">IQ235_11700</name>
</gene>
<feature type="transmembrane region" description="Helical" evidence="7">
    <location>
        <begin position="41"/>
        <end position="58"/>
    </location>
</feature>
<dbReference type="PANTHER" id="PTHR30250">
    <property type="entry name" value="PST FAMILY PREDICTED COLANIC ACID TRANSPORTER"/>
    <property type="match status" value="1"/>
</dbReference>
<keyword evidence="5 7" id="KW-1133">Transmembrane helix</keyword>
<dbReference type="Pfam" id="PF13440">
    <property type="entry name" value="Polysacc_synt_3"/>
    <property type="match status" value="1"/>
</dbReference>
<keyword evidence="6 7" id="KW-0472">Membrane</keyword>
<evidence type="ECO:0000256" key="7">
    <source>
        <dbReference type="SAM" id="Phobius"/>
    </source>
</evidence>
<comment type="subcellular location">
    <subcellularLocation>
        <location evidence="1">Cell membrane</location>
        <topology evidence="1">Multi-pass membrane protein</topology>
    </subcellularLocation>
</comment>
<proteinExistence type="inferred from homology"/>
<dbReference type="AlphaFoldDB" id="A0A928W1B1"/>
<dbReference type="GO" id="GO:0005886">
    <property type="term" value="C:plasma membrane"/>
    <property type="evidence" value="ECO:0007669"/>
    <property type="project" value="UniProtKB-SubCell"/>
</dbReference>
<dbReference type="InterPro" id="IPR050833">
    <property type="entry name" value="Poly_Biosynth_Transport"/>
</dbReference>
<comment type="caution">
    <text evidence="8">The sequence shown here is derived from an EMBL/GenBank/DDBJ whole genome shotgun (WGS) entry which is preliminary data.</text>
</comment>
<dbReference type="PANTHER" id="PTHR30250:SF10">
    <property type="entry name" value="LIPOPOLYSACCHARIDE BIOSYNTHESIS PROTEIN WZXC"/>
    <property type="match status" value="1"/>
</dbReference>
<evidence type="ECO:0000256" key="3">
    <source>
        <dbReference type="ARBA" id="ARBA00022475"/>
    </source>
</evidence>
<keyword evidence="4 7" id="KW-0812">Transmembrane</keyword>
<dbReference type="Proteomes" id="UP000621799">
    <property type="component" value="Unassembled WGS sequence"/>
</dbReference>
<comment type="similarity">
    <text evidence="2">Belongs to the polysaccharide synthase family.</text>
</comment>
<keyword evidence="3" id="KW-1003">Cell membrane</keyword>
<evidence type="ECO:0000256" key="5">
    <source>
        <dbReference type="ARBA" id="ARBA00022989"/>
    </source>
</evidence>
<sequence length="131" mass="14531">MSFQRKVLQAAIWTAVQNWGGQFGSLLVFFVLARLLGPEDFGLVALANVFLAFVHIFLNQGFPQALVQRENLEPEHIDTAFWTNLVCGCILTIAGIAFAPLVAQWFDRPALVPILRCFSGLILINSLTDVQ</sequence>
<evidence type="ECO:0000256" key="4">
    <source>
        <dbReference type="ARBA" id="ARBA00022692"/>
    </source>
</evidence>
<reference evidence="8" key="1">
    <citation type="submission" date="2020-10" db="EMBL/GenBank/DDBJ databases">
        <authorList>
            <person name="Castelo-Branco R."/>
            <person name="Eusebio N."/>
            <person name="Adriana R."/>
            <person name="Vieira A."/>
            <person name="Brugerolle De Fraissinette N."/>
            <person name="Rezende De Castro R."/>
            <person name="Schneider M.P."/>
            <person name="Vasconcelos V."/>
            <person name="Leao P.N."/>
        </authorList>
    </citation>
    <scope>NUCLEOTIDE SEQUENCE</scope>
    <source>
        <strain evidence="8">LEGE 11467</strain>
    </source>
</reference>
<dbReference type="RefSeq" id="WP_264321653.1">
    <property type="nucleotide sequence ID" value="NZ_JADEXN010000197.1"/>
</dbReference>
<feature type="non-terminal residue" evidence="8">
    <location>
        <position position="131"/>
    </location>
</feature>
<evidence type="ECO:0000256" key="2">
    <source>
        <dbReference type="ARBA" id="ARBA00007430"/>
    </source>
</evidence>
<feature type="transmembrane region" description="Helical" evidence="7">
    <location>
        <begin position="79"/>
        <end position="103"/>
    </location>
</feature>
<feature type="transmembrane region" description="Helical" evidence="7">
    <location>
        <begin position="12"/>
        <end position="35"/>
    </location>
</feature>
<accession>A0A928W1B1</accession>